<accession>A0AAU6SBR6</accession>
<proteinExistence type="predicted"/>
<sequence length="156" mass="16310">MSDQFIGFEPAEVRTGEPTRSARLKWVIIVDAGLPAGRSVNAAACVAAATSPAVSGLLAQGGVDADGTTHHGLPWAGCTILAADAERLRRVRDKAFGRDDVFVADMPLAAQDTRVYDEYLEMLSTLPGSEVGYAAVSLVGPRKSVDRIVGGLSLLA</sequence>
<dbReference type="EMBL" id="CP151632">
    <property type="protein sequence ID" value="WZO34285.1"/>
    <property type="molecule type" value="Genomic_DNA"/>
</dbReference>
<dbReference type="InterPro" id="IPR018988">
    <property type="entry name" value="DUF2000"/>
</dbReference>
<dbReference type="AlphaFoldDB" id="A0AAU6SBR6"/>
<protein>
    <submittedName>
        <fullName evidence="1">DUF2000 domain-containing protein</fullName>
    </submittedName>
</protein>
<dbReference type="Pfam" id="PF09391">
    <property type="entry name" value="DUF2000"/>
    <property type="match status" value="1"/>
</dbReference>
<dbReference type="SUPFAM" id="SSF102462">
    <property type="entry name" value="Peptidyl-tRNA hydrolase II"/>
    <property type="match status" value="1"/>
</dbReference>
<evidence type="ECO:0000313" key="1">
    <source>
        <dbReference type="EMBL" id="WZO34285.1"/>
    </source>
</evidence>
<organism evidence="1">
    <name type="scientific">Microbacterium sp. LWS13-1.2</name>
    <dbReference type="NCBI Taxonomy" id="3135264"/>
    <lineage>
        <taxon>Bacteria</taxon>
        <taxon>Bacillati</taxon>
        <taxon>Actinomycetota</taxon>
        <taxon>Actinomycetes</taxon>
        <taxon>Micrococcales</taxon>
        <taxon>Microbacteriaceae</taxon>
        <taxon>Microbacterium</taxon>
    </lineage>
</organism>
<dbReference type="RefSeq" id="WP_349428844.1">
    <property type="nucleotide sequence ID" value="NZ_CP151632.1"/>
</dbReference>
<dbReference type="Gene3D" id="3.40.1490.10">
    <property type="entry name" value="Bit1"/>
    <property type="match status" value="1"/>
</dbReference>
<name>A0AAU6SBR6_9MICO</name>
<reference evidence="1" key="1">
    <citation type="submission" date="2024-04" db="EMBL/GenBank/DDBJ databases">
        <authorList>
            <person name="Roder T."/>
            <person name="Oberhansli S."/>
            <person name="Kreuzer M."/>
        </authorList>
    </citation>
    <scope>NUCLEOTIDE SEQUENCE</scope>
    <source>
        <strain evidence="1">LWS13-1.2</strain>
    </source>
</reference>
<gene>
    <name evidence="1" type="ORF">MRBLWS13_001939</name>
</gene>
<dbReference type="InterPro" id="IPR023476">
    <property type="entry name" value="Pep_tRNA_hydro_II_dom_sf"/>
</dbReference>